<feature type="domain" description="Calcineurin-like phosphoesterase" evidence="3">
    <location>
        <begin position="342"/>
        <end position="520"/>
    </location>
</feature>
<dbReference type="InterPro" id="IPR015914">
    <property type="entry name" value="PAPs_N"/>
</dbReference>
<dbReference type="InterPro" id="IPR029052">
    <property type="entry name" value="Metallo-depent_PP-like"/>
</dbReference>
<reference evidence="5 6" key="1">
    <citation type="submission" date="2020-08" db="EMBL/GenBank/DDBJ databases">
        <title>Genomic Encyclopedia of Type Strains, Phase IV (KMG-IV): sequencing the most valuable type-strain genomes for metagenomic binning, comparative biology and taxonomic classification.</title>
        <authorList>
            <person name="Goeker M."/>
        </authorList>
    </citation>
    <scope>NUCLEOTIDE SEQUENCE [LARGE SCALE GENOMIC DNA]</scope>
    <source>
        <strain evidence="5 6">DSM 105074</strain>
    </source>
</reference>
<protein>
    <recommendedName>
        <fullName evidence="7">Metallophosphoesterase</fullName>
    </recommendedName>
</protein>
<sequence>MNKNQKMGKGYFALVALGLLYLTACQTPSAPSGSTVKDVMDAVVTRLYESLTPAQLDTISQAYLLATLTAEEKKVLATRYWTFEVDQPVTVSLMRHVDQKVVPFWLPESGFQKTDMVVRNEEYTYEVWQKNFEKGSVKLGINGFDKHRPVYFITVGPQSTSGGAVKISGIFPENQHLDTMRLGAFTYHDWDELVLTEVPEPLVGHTLFTTIRGRAREAHVVGAFRETKYPSSARPDQVLLSWSDDPARTVAVQWRTHPSVADGEVLYWLEGTSDTLRTSAAVYKMEDRLLRNDRYVHRFTAQLKNLTPGTTYHYRVGSKQGEWSETASFKTAAQGTSEPFSFIWFGDTHKSPVWGAMAQKAFQRHPETAFFSIVGDLVSTGLNRDEWDELFQYSGEVFWSRPLMPIPGNHDSQDGLGAWMYREQFSLPTNGPEQVPAEMTYAFTYQNALYLMMDVTQPIAAQTAWMEKQLRDSKAQWKFVMLHFPPYNFVEPYDEIVAEWGTLFDKYHVDMVMSGHMHYYLRTKPMHAQKAVASPAQGTIYTMSISIEGKQDTWPAEEYALVRYPDGPLYQHLRITGNKLEYRCLDPEGNVKDQLTIVK</sequence>
<dbReference type="Gene3D" id="3.60.21.10">
    <property type="match status" value="1"/>
</dbReference>
<evidence type="ECO:0000259" key="4">
    <source>
        <dbReference type="Pfam" id="PF16656"/>
    </source>
</evidence>
<evidence type="ECO:0000259" key="3">
    <source>
        <dbReference type="Pfam" id="PF00149"/>
    </source>
</evidence>
<proteinExistence type="predicted"/>
<evidence type="ECO:0008006" key="7">
    <source>
        <dbReference type="Google" id="ProtNLM"/>
    </source>
</evidence>
<dbReference type="SUPFAM" id="SSF49363">
    <property type="entry name" value="Purple acid phosphatase, N-terminal domain"/>
    <property type="match status" value="1"/>
</dbReference>
<evidence type="ECO:0000313" key="5">
    <source>
        <dbReference type="EMBL" id="MBB5284121.1"/>
    </source>
</evidence>
<dbReference type="SUPFAM" id="SSF56300">
    <property type="entry name" value="Metallo-dependent phosphatases"/>
    <property type="match status" value="1"/>
</dbReference>
<accession>A0A840TKT2</accession>
<dbReference type="PANTHER" id="PTHR45867">
    <property type="entry name" value="PURPLE ACID PHOSPHATASE"/>
    <property type="match status" value="1"/>
</dbReference>
<keyword evidence="6" id="KW-1185">Reference proteome</keyword>
<dbReference type="InterPro" id="IPR008963">
    <property type="entry name" value="Purple_acid_Pase-like_N"/>
</dbReference>
<gene>
    <name evidence="5" type="ORF">HNQ92_002264</name>
</gene>
<dbReference type="CDD" id="cd00063">
    <property type="entry name" value="FN3"/>
    <property type="match status" value="1"/>
</dbReference>
<dbReference type="Gene3D" id="2.60.40.380">
    <property type="entry name" value="Purple acid phosphatase-like, N-terminal"/>
    <property type="match status" value="1"/>
</dbReference>
<feature type="signal peptide" evidence="2">
    <location>
        <begin position="1"/>
        <end position="29"/>
    </location>
</feature>
<comment type="caution">
    <text evidence="5">The sequence shown here is derived from an EMBL/GenBank/DDBJ whole genome shotgun (WGS) entry which is preliminary data.</text>
</comment>
<dbReference type="InterPro" id="IPR003961">
    <property type="entry name" value="FN3_dom"/>
</dbReference>
<dbReference type="Pfam" id="PF16656">
    <property type="entry name" value="Pur_ac_phosph_N"/>
    <property type="match status" value="1"/>
</dbReference>
<dbReference type="AlphaFoldDB" id="A0A840TKT2"/>
<feature type="domain" description="Purple acid phosphatase N-terminal" evidence="4">
    <location>
        <begin position="235"/>
        <end position="331"/>
    </location>
</feature>
<organism evidence="5 6">
    <name type="scientific">Rhabdobacter roseus</name>
    <dbReference type="NCBI Taxonomy" id="1655419"/>
    <lineage>
        <taxon>Bacteria</taxon>
        <taxon>Pseudomonadati</taxon>
        <taxon>Bacteroidota</taxon>
        <taxon>Cytophagia</taxon>
        <taxon>Cytophagales</taxon>
        <taxon>Cytophagaceae</taxon>
        <taxon>Rhabdobacter</taxon>
    </lineage>
</organism>
<dbReference type="Pfam" id="PF00149">
    <property type="entry name" value="Metallophos"/>
    <property type="match status" value="1"/>
</dbReference>
<evidence type="ECO:0000313" key="6">
    <source>
        <dbReference type="Proteomes" id="UP000557307"/>
    </source>
</evidence>
<feature type="chain" id="PRO_5032771048" description="Metallophosphoesterase" evidence="2">
    <location>
        <begin position="30"/>
        <end position="599"/>
    </location>
</feature>
<dbReference type="PANTHER" id="PTHR45867:SF3">
    <property type="entry name" value="ACID PHOSPHATASE TYPE 7"/>
    <property type="match status" value="1"/>
</dbReference>
<dbReference type="RefSeq" id="WP_246439987.1">
    <property type="nucleotide sequence ID" value="NZ_JACHGF010000003.1"/>
</dbReference>
<dbReference type="EMBL" id="JACHGF010000003">
    <property type="protein sequence ID" value="MBB5284121.1"/>
    <property type="molecule type" value="Genomic_DNA"/>
</dbReference>
<dbReference type="InterPro" id="IPR004843">
    <property type="entry name" value="Calcineurin-like_PHP"/>
</dbReference>
<name>A0A840TKT2_9BACT</name>
<evidence type="ECO:0000256" key="2">
    <source>
        <dbReference type="SAM" id="SignalP"/>
    </source>
</evidence>
<dbReference type="Proteomes" id="UP000557307">
    <property type="component" value="Unassembled WGS sequence"/>
</dbReference>
<evidence type="ECO:0000256" key="1">
    <source>
        <dbReference type="ARBA" id="ARBA00022729"/>
    </source>
</evidence>
<dbReference type="GO" id="GO:0046872">
    <property type="term" value="F:metal ion binding"/>
    <property type="evidence" value="ECO:0007669"/>
    <property type="project" value="InterPro"/>
</dbReference>
<dbReference type="GO" id="GO:0003993">
    <property type="term" value="F:acid phosphatase activity"/>
    <property type="evidence" value="ECO:0007669"/>
    <property type="project" value="InterPro"/>
</dbReference>
<keyword evidence="1 2" id="KW-0732">Signal</keyword>